<feature type="transmembrane region" description="Helical" evidence="1">
    <location>
        <begin position="6"/>
        <end position="24"/>
    </location>
</feature>
<dbReference type="RefSeq" id="WP_114402741.1">
    <property type="nucleotide sequence ID" value="NZ_QPGB01000002.1"/>
</dbReference>
<keyword evidence="1" id="KW-1133">Transmembrane helix</keyword>
<evidence type="ECO:0000313" key="3">
    <source>
        <dbReference type="Proteomes" id="UP000252357"/>
    </source>
</evidence>
<keyword evidence="1" id="KW-0812">Transmembrane</keyword>
<name>A0A368L509_9BURK</name>
<dbReference type="AlphaFoldDB" id="A0A368L509"/>
<organism evidence="2 3">
    <name type="scientific">Parvibium lacunae</name>
    <dbReference type="NCBI Taxonomy" id="1888893"/>
    <lineage>
        <taxon>Bacteria</taxon>
        <taxon>Pseudomonadati</taxon>
        <taxon>Pseudomonadota</taxon>
        <taxon>Betaproteobacteria</taxon>
        <taxon>Burkholderiales</taxon>
        <taxon>Alcaligenaceae</taxon>
        <taxon>Parvibium</taxon>
    </lineage>
</organism>
<comment type="caution">
    <text evidence="2">The sequence shown here is derived from an EMBL/GenBank/DDBJ whole genome shotgun (WGS) entry which is preliminary data.</text>
</comment>
<dbReference type="Proteomes" id="UP000252357">
    <property type="component" value="Unassembled WGS sequence"/>
</dbReference>
<protein>
    <submittedName>
        <fullName evidence="2">Uncharacterized protein</fullName>
    </submittedName>
</protein>
<dbReference type="EMBL" id="QPGB01000002">
    <property type="protein sequence ID" value="RCS58657.1"/>
    <property type="molecule type" value="Genomic_DNA"/>
</dbReference>
<reference evidence="2 3" key="1">
    <citation type="journal article" date="2018" name="Int. J. Syst. Evol. Microbiol.">
        <title>Parvibium lacunae gen. nov., sp. nov., a new member of the family Alcaligenaceae isolated from a freshwater pond.</title>
        <authorList>
            <person name="Chen W.M."/>
            <person name="Xie P.B."/>
            <person name="Hsu M.Y."/>
            <person name="Sheu S.Y."/>
        </authorList>
    </citation>
    <scope>NUCLEOTIDE SEQUENCE [LARGE SCALE GENOMIC DNA]</scope>
    <source>
        <strain evidence="2 3">KMB9</strain>
    </source>
</reference>
<keyword evidence="3" id="KW-1185">Reference proteome</keyword>
<proteinExistence type="predicted"/>
<evidence type="ECO:0000313" key="2">
    <source>
        <dbReference type="EMBL" id="RCS58657.1"/>
    </source>
</evidence>
<sequence>MSISAFMIGIAALATFYWALRYGWRWWRQRPPATPPLAAPPVSVSATAFGAHAAEPSLVATPSHGLASPPARVAPPLPTVDHLSFFRREPPPTP</sequence>
<gene>
    <name evidence="2" type="ORF">DU000_07620</name>
</gene>
<accession>A0A368L509</accession>
<keyword evidence="1" id="KW-0472">Membrane</keyword>
<evidence type="ECO:0000256" key="1">
    <source>
        <dbReference type="SAM" id="Phobius"/>
    </source>
</evidence>